<dbReference type="InterPro" id="IPR016163">
    <property type="entry name" value="Ald_DH_C"/>
</dbReference>
<dbReference type="Proteomes" id="UP000054683">
    <property type="component" value="Unassembled WGS sequence"/>
</dbReference>
<protein>
    <submittedName>
        <fullName evidence="4">Phenylacetic acid degradation protein paaN</fullName>
    </submittedName>
</protein>
<evidence type="ECO:0000313" key="5">
    <source>
        <dbReference type="Proteomes" id="UP000054683"/>
    </source>
</evidence>
<name>A0A158IGM4_9BURK</name>
<dbReference type="GO" id="GO:0003842">
    <property type="term" value="F:L-glutamate gamma-semialdehyde dehydrogenase activity"/>
    <property type="evidence" value="ECO:0007669"/>
    <property type="project" value="TreeGrafter"/>
</dbReference>
<sequence>MTHPLFTKHEATLNQALAAIATRGYWSPFPEMPSPKVYGETANSDGEAAFKAHLNRTFDLNQPTTGETVGNEHSPFGLTLGIHYPRADVDALLAASAAAQSQWRAAGPDAWAGVSLEILTRLNKASFEIGYSVMHTTGQAFMMAFQAGGPHAQDRALEAVAYAWDELRRIPADAYWEKPQGKNPPLAMHKRFTVVPRGTGLVLGCCTFPTWNGYPGMFADLATGNTVIVKPHPGAILPLAITVRIAREVLREAGFDPNVVTLLATNANDGPLVQDLALRPEIKLIDFTGSTQNGNWLERHAHQAQVYTEKAGVNQIVIDSVDNLKAVAGNIAFSLALYSGQMCTAPQNIYVPRDGIRTSEGQMSFDDVAKTLAAAVEKLVSDPARAVELTGAIQNDGVMARIADARQLGEVLTDSQSLAHPAFPDAHVRSPLMLKMDVRTDAAKFTQEWFGPISFVIATDSTAQSLDLAGSIAAEHGALTFSVYSTDDAVVDAAYDAAIRGGVALSINLTGGVFVNQTAAYSDFHGTGANPAANSALSDAAYVANRFRVVQSRVHVAPNAAPATAGQTA</sequence>
<evidence type="ECO:0000256" key="2">
    <source>
        <dbReference type="ARBA" id="ARBA00023027"/>
    </source>
</evidence>
<accession>A0A158IGM4</accession>
<dbReference type="EMBL" id="FCOK02000050">
    <property type="protein sequence ID" value="SAL55704.1"/>
    <property type="molecule type" value="Genomic_DNA"/>
</dbReference>
<dbReference type="GO" id="GO:0010133">
    <property type="term" value="P:L-proline catabolic process to L-glutamate"/>
    <property type="evidence" value="ECO:0007669"/>
    <property type="project" value="TreeGrafter"/>
</dbReference>
<dbReference type="InterPro" id="IPR011975">
    <property type="entry name" value="PaaN_2"/>
</dbReference>
<organism evidence="4 5">
    <name type="scientific">Caballeronia udeis</name>
    <dbReference type="NCBI Taxonomy" id="1232866"/>
    <lineage>
        <taxon>Bacteria</taxon>
        <taxon>Pseudomonadati</taxon>
        <taxon>Pseudomonadota</taxon>
        <taxon>Betaproteobacteria</taxon>
        <taxon>Burkholderiales</taxon>
        <taxon>Burkholderiaceae</taxon>
        <taxon>Caballeronia</taxon>
    </lineage>
</organism>
<dbReference type="SUPFAM" id="SSF53720">
    <property type="entry name" value="ALDH-like"/>
    <property type="match status" value="1"/>
</dbReference>
<evidence type="ECO:0000256" key="1">
    <source>
        <dbReference type="ARBA" id="ARBA00023002"/>
    </source>
</evidence>
<dbReference type="InterPro" id="IPR050485">
    <property type="entry name" value="Proline_metab_enzyme"/>
</dbReference>
<proteinExistence type="predicted"/>
<feature type="domain" description="Aldehyde dehydrogenase" evidence="3">
    <location>
        <begin position="86"/>
        <end position="503"/>
    </location>
</feature>
<reference evidence="4 5" key="1">
    <citation type="submission" date="2016-01" db="EMBL/GenBank/DDBJ databases">
        <authorList>
            <person name="Oliw E.H."/>
        </authorList>
    </citation>
    <scope>NUCLEOTIDE SEQUENCE [LARGE SCALE GENOMIC DNA]</scope>
    <source>
        <strain evidence="4">LMG 27134</strain>
    </source>
</reference>
<dbReference type="Gene3D" id="3.40.309.10">
    <property type="entry name" value="Aldehyde Dehydrogenase, Chain A, domain 2"/>
    <property type="match status" value="1"/>
</dbReference>
<dbReference type="GO" id="GO:0009898">
    <property type="term" value="C:cytoplasmic side of plasma membrane"/>
    <property type="evidence" value="ECO:0007669"/>
    <property type="project" value="TreeGrafter"/>
</dbReference>
<dbReference type="OrthoDB" id="5288459at2"/>
<dbReference type="RefSeq" id="WP_062090305.1">
    <property type="nucleotide sequence ID" value="NZ_FCOK02000050.1"/>
</dbReference>
<keyword evidence="2" id="KW-0520">NAD</keyword>
<dbReference type="PANTHER" id="PTHR42862:SF1">
    <property type="entry name" value="DELTA-1-PYRROLINE-5-CARBOXYLATE DEHYDROGENASE 2, ISOFORM A-RELATED"/>
    <property type="match status" value="1"/>
</dbReference>
<gene>
    <name evidence="4" type="ORF">AWB69_05993</name>
</gene>
<evidence type="ECO:0000259" key="3">
    <source>
        <dbReference type="Pfam" id="PF00171"/>
    </source>
</evidence>
<dbReference type="InterPro" id="IPR016161">
    <property type="entry name" value="Ald_DH/histidinol_DH"/>
</dbReference>
<dbReference type="Pfam" id="PF00171">
    <property type="entry name" value="Aldedh"/>
    <property type="match status" value="1"/>
</dbReference>
<dbReference type="NCBIfam" id="TIGR02288">
    <property type="entry name" value="PaaN_2"/>
    <property type="match status" value="1"/>
</dbReference>
<dbReference type="AlphaFoldDB" id="A0A158IGM4"/>
<dbReference type="InterPro" id="IPR015590">
    <property type="entry name" value="Aldehyde_DH_dom"/>
</dbReference>
<keyword evidence="1" id="KW-0560">Oxidoreductase</keyword>
<evidence type="ECO:0000313" key="4">
    <source>
        <dbReference type="EMBL" id="SAL55704.1"/>
    </source>
</evidence>
<dbReference type="PANTHER" id="PTHR42862">
    <property type="entry name" value="DELTA-1-PYRROLINE-5-CARBOXYLATE DEHYDROGENASE 1, ISOFORM A-RELATED"/>
    <property type="match status" value="1"/>
</dbReference>
<dbReference type="InterPro" id="IPR016162">
    <property type="entry name" value="Ald_DH_N"/>
</dbReference>
<dbReference type="Gene3D" id="3.40.605.10">
    <property type="entry name" value="Aldehyde Dehydrogenase, Chain A, domain 1"/>
    <property type="match status" value="1"/>
</dbReference>